<name>A0A151MWA2_ALLMI</name>
<dbReference type="InterPro" id="IPR036179">
    <property type="entry name" value="Ig-like_dom_sf"/>
</dbReference>
<proteinExistence type="predicted"/>
<protein>
    <recommendedName>
        <fullName evidence="8">Immunoglobulin domain-containing protein</fullName>
    </recommendedName>
</protein>
<keyword evidence="10" id="KW-1185">Reference proteome</keyword>
<dbReference type="GO" id="GO:0050852">
    <property type="term" value="P:T cell receptor signaling pathway"/>
    <property type="evidence" value="ECO:0007669"/>
    <property type="project" value="TreeGrafter"/>
</dbReference>
<dbReference type="GO" id="GO:0001817">
    <property type="term" value="P:regulation of cytokine production"/>
    <property type="evidence" value="ECO:0007669"/>
    <property type="project" value="TreeGrafter"/>
</dbReference>
<feature type="domain" description="Immunoglobulin" evidence="8">
    <location>
        <begin position="36"/>
        <end position="143"/>
    </location>
</feature>
<evidence type="ECO:0000259" key="8">
    <source>
        <dbReference type="SMART" id="SM00409"/>
    </source>
</evidence>
<dbReference type="SUPFAM" id="SSF48726">
    <property type="entry name" value="Immunoglobulin"/>
    <property type="match status" value="1"/>
</dbReference>
<dbReference type="Gene3D" id="2.60.40.10">
    <property type="entry name" value="Immunoglobulins"/>
    <property type="match status" value="1"/>
</dbReference>
<sequence>MKPPRTCRPAEILCLVVCCAAGCLLNLAGFTRGNEPRNITASVNSNVSMSCAAAWKDVQLSEVTVNCQTDSHEVVHSFRDDEDDLTNQAERFRGRTEVIHKDIRNGKASLLLKNIVPNDMGTYHIYFFHHGGYEHCIFHLQVPGMSV</sequence>
<feature type="signal peptide" evidence="7">
    <location>
        <begin position="1"/>
        <end position="33"/>
    </location>
</feature>
<gene>
    <name evidence="9" type="ORF">Y1Q_0006878</name>
</gene>
<dbReference type="GO" id="GO:0005102">
    <property type="term" value="F:signaling receptor binding"/>
    <property type="evidence" value="ECO:0007669"/>
    <property type="project" value="TreeGrafter"/>
</dbReference>
<dbReference type="InterPro" id="IPR050504">
    <property type="entry name" value="IgSF_BTN/MOG"/>
</dbReference>
<dbReference type="EMBL" id="AKHW03004789">
    <property type="protein sequence ID" value="KYO28728.1"/>
    <property type="molecule type" value="Genomic_DNA"/>
</dbReference>
<dbReference type="FunFam" id="2.60.40.10:FF:000142">
    <property type="entry name" value="V-set domain-containing T-cell activation inhibitor 1"/>
    <property type="match status" value="1"/>
</dbReference>
<evidence type="ECO:0000313" key="9">
    <source>
        <dbReference type="EMBL" id="KYO28728.1"/>
    </source>
</evidence>
<dbReference type="InterPro" id="IPR003599">
    <property type="entry name" value="Ig_sub"/>
</dbReference>
<keyword evidence="2 7" id="KW-0732">Signal</keyword>
<dbReference type="GO" id="GO:1903037">
    <property type="term" value="P:regulation of leukocyte cell-cell adhesion"/>
    <property type="evidence" value="ECO:0007669"/>
    <property type="project" value="UniProtKB-ARBA"/>
</dbReference>
<accession>A0A151MWA2</accession>
<evidence type="ECO:0000256" key="5">
    <source>
        <dbReference type="ARBA" id="ARBA00023180"/>
    </source>
</evidence>
<dbReference type="GO" id="GO:0009897">
    <property type="term" value="C:external side of plasma membrane"/>
    <property type="evidence" value="ECO:0007669"/>
    <property type="project" value="TreeGrafter"/>
</dbReference>
<evidence type="ECO:0000256" key="7">
    <source>
        <dbReference type="SAM" id="SignalP"/>
    </source>
</evidence>
<dbReference type="SMART" id="SM00409">
    <property type="entry name" value="IG"/>
    <property type="match status" value="1"/>
</dbReference>
<evidence type="ECO:0000313" key="10">
    <source>
        <dbReference type="Proteomes" id="UP000050525"/>
    </source>
</evidence>
<reference evidence="9 10" key="1">
    <citation type="journal article" date="2012" name="Genome Biol.">
        <title>Sequencing three crocodilian genomes to illuminate the evolution of archosaurs and amniotes.</title>
        <authorList>
            <person name="St John J.A."/>
            <person name="Braun E.L."/>
            <person name="Isberg S.R."/>
            <person name="Miles L.G."/>
            <person name="Chong A.Y."/>
            <person name="Gongora J."/>
            <person name="Dalzell P."/>
            <person name="Moran C."/>
            <person name="Bed'hom B."/>
            <person name="Abzhanov A."/>
            <person name="Burgess S.C."/>
            <person name="Cooksey A.M."/>
            <person name="Castoe T.A."/>
            <person name="Crawford N.G."/>
            <person name="Densmore L.D."/>
            <person name="Drew J.C."/>
            <person name="Edwards S.V."/>
            <person name="Faircloth B.C."/>
            <person name="Fujita M.K."/>
            <person name="Greenwold M.J."/>
            <person name="Hoffmann F.G."/>
            <person name="Howard J.M."/>
            <person name="Iguchi T."/>
            <person name="Janes D.E."/>
            <person name="Khan S.Y."/>
            <person name="Kohno S."/>
            <person name="de Koning A.J."/>
            <person name="Lance S.L."/>
            <person name="McCarthy F.M."/>
            <person name="McCormack J.E."/>
            <person name="Merchant M.E."/>
            <person name="Peterson D.G."/>
            <person name="Pollock D.D."/>
            <person name="Pourmand N."/>
            <person name="Raney B.J."/>
            <person name="Roessler K.A."/>
            <person name="Sanford J.R."/>
            <person name="Sawyer R.H."/>
            <person name="Schmidt C.J."/>
            <person name="Triplett E.W."/>
            <person name="Tuberville T.D."/>
            <person name="Venegas-Anaya M."/>
            <person name="Howard J.T."/>
            <person name="Jarvis E.D."/>
            <person name="Guillette L.J.Jr."/>
            <person name="Glenn T.C."/>
            <person name="Green R.E."/>
            <person name="Ray D.A."/>
        </authorList>
    </citation>
    <scope>NUCLEOTIDE SEQUENCE [LARGE SCALE GENOMIC DNA]</scope>
    <source>
        <strain evidence="9">KSC_2009_1</strain>
    </source>
</reference>
<dbReference type="Pfam" id="PF07686">
    <property type="entry name" value="V-set"/>
    <property type="match status" value="1"/>
</dbReference>
<keyword evidence="3" id="KW-0472">Membrane</keyword>
<evidence type="ECO:0000256" key="4">
    <source>
        <dbReference type="ARBA" id="ARBA00023157"/>
    </source>
</evidence>
<keyword evidence="4" id="KW-1015">Disulfide bond</keyword>
<dbReference type="PANTHER" id="PTHR24100:SF151">
    <property type="entry name" value="ICOS LIGAND"/>
    <property type="match status" value="1"/>
</dbReference>
<keyword evidence="6" id="KW-0393">Immunoglobulin domain</keyword>
<evidence type="ECO:0000256" key="3">
    <source>
        <dbReference type="ARBA" id="ARBA00023136"/>
    </source>
</evidence>
<dbReference type="KEGG" id="amj:109285384"/>
<dbReference type="AlphaFoldDB" id="A0A151MWA2"/>
<organism evidence="9 10">
    <name type="scientific">Alligator mississippiensis</name>
    <name type="common">American alligator</name>
    <dbReference type="NCBI Taxonomy" id="8496"/>
    <lineage>
        <taxon>Eukaryota</taxon>
        <taxon>Metazoa</taxon>
        <taxon>Chordata</taxon>
        <taxon>Craniata</taxon>
        <taxon>Vertebrata</taxon>
        <taxon>Euteleostomi</taxon>
        <taxon>Archelosauria</taxon>
        <taxon>Archosauria</taxon>
        <taxon>Crocodylia</taxon>
        <taxon>Alligatoridae</taxon>
        <taxon>Alligatorinae</taxon>
        <taxon>Alligator</taxon>
    </lineage>
</organism>
<dbReference type="PANTHER" id="PTHR24100">
    <property type="entry name" value="BUTYROPHILIN"/>
    <property type="match status" value="1"/>
</dbReference>
<comment type="subcellular location">
    <subcellularLocation>
        <location evidence="1">Membrane</location>
    </subcellularLocation>
</comment>
<feature type="chain" id="PRO_5007585521" description="Immunoglobulin domain-containing protein" evidence="7">
    <location>
        <begin position="34"/>
        <end position="147"/>
    </location>
</feature>
<evidence type="ECO:0000256" key="2">
    <source>
        <dbReference type="ARBA" id="ARBA00022729"/>
    </source>
</evidence>
<dbReference type="OrthoDB" id="9898017at2759"/>
<dbReference type="Proteomes" id="UP000050525">
    <property type="component" value="Unassembled WGS sequence"/>
</dbReference>
<dbReference type="GO" id="GO:0050863">
    <property type="term" value="P:regulation of T cell activation"/>
    <property type="evidence" value="ECO:0007669"/>
    <property type="project" value="UniProtKB-ARBA"/>
</dbReference>
<evidence type="ECO:0000256" key="1">
    <source>
        <dbReference type="ARBA" id="ARBA00004370"/>
    </source>
</evidence>
<evidence type="ECO:0000256" key="6">
    <source>
        <dbReference type="ARBA" id="ARBA00023319"/>
    </source>
</evidence>
<dbReference type="InterPro" id="IPR013106">
    <property type="entry name" value="Ig_V-set"/>
</dbReference>
<keyword evidence="5" id="KW-0325">Glycoprotein</keyword>
<dbReference type="InterPro" id="IPR013783">
    <property type="entry name" value="Ig-like_fold"/>
</dbReference>
<comment type="caution">
    <text evidence="9">The sequence shown here is derived from an EMBL/GenBank/DDBJ whole genome shotgun (WGS) entry which is preliminary data.</text>
</comment>